<accession>A0A3B6AQT3</accession>
<evidence type="ECO:0000256" key="4">
    <source>
        <dbReference type="ARBA" id="ARBA00022741"/>
    </source>
</evidence>
<dbReference type="Gramene" id="TraesCAD_scaffold_025338_01G000100.1">
    <property type="protein sequence ID" value="TraesCAD_scaffold_025338_01G000100.1"/>
    <property type="gene ID" value="TraesCAD_scaffold_025338_01G000100"/>
</dbReference>
<dbReference type="GO" id="GO:0009626">
    <property type="term" value="P:plant-type hypersensitive response"/>
    <property type="evidence" value="ECO:0007669"/>
    <property type="project" value="UniProtKB-ARBA"/>
</dbReference>
<evidence type="ECO:0000259" key="7">
    <source>
        <dbReference type="Pfam" id="PF00931"/>
    </source>
</evidence>
<dbReference type="InterPro" id="IPR038005">
    <property type="entry name" value="RX-like_CC"/>
</dbReference>
<dbReference type="Gene3D" id="3.80.10.10">
    <property type="entry name" value="Ribonuclease Inhibitor"/>
    <property type="match status" value="1"/>
</dbReference>
<reference evidence="11" key="1">
    <citation type="submission" date="2018-08" db="EMBL/GenBank/DDBJ databases">
        <authorList>
            <person name="Rossello M."/>
        </authorList>
    </citation>
    <scope>NUCLEOTIDE SEQUENCE [LARGE SCALE GENOMIC DNA]</scope>
    <source>
        <strain evidence="11">cv. Chinese Spring</strain>
    </source>
</reference>
<dbReference type="Gene3D" id="1.20.5.4130">
    <property type="match status" value="1"/>
</dbReference>
<dbReference type="AlphaFoldDB" id="A0A3B6AQT3"/>
<evidence type="ECO:0000256" key="5">
    <source>
        <dbReference type="ARBA" id="ARBA00022821"/>
    </source>
</evidence>
<dbReference type="SUPFAM" id="SSF52058">
    <property type="entry name" value="L domain-like"/>
    <property type="match status" value="1"/>
</dbReference>
<dbReference type="InterPro" id="IPR027417">
    <property type="entry name" value="P-loop_NTPase"/>
</dbReference>
<evidence type="ECO:0000259" key="9">
    <source>
        <dbReference type="Pfam" id="PF23559"/>
    </source>
</evidence>
<dbReference type="STRING" id="4565.A0A3B6AQT3"/>
<dbReference type="Pfam" id="PF23559">
    <property type="entry name" value="WHD_DRP"/>
    <property type="match status" value="1"/>
</dbReference>
<dbReference type="InterPro" id="IPR036388">
    <property type="entry name" value="WH-like_DNA-bd_sf"/>
</dbReference>
<dbReference type="CDD" id="cd14798">
    <property type="entry name" value="RX-CC_like"/>
    <property type="match status" value="1"/>
</dbReference>
<dbReference type="GO" id="GO:0042742">
    <property type="term" value="P:defense response to bacterium"/>
    <property type="evidence" value="ECO:0007669"/>
    <property type="project" value="UniProtKB-ARBA"/>
</dbReference>
<dbReference type="PANTHER" id="PTHR23155:SF990">
    <property type="entry name" value="NB-ARC DOMAIN CONTAINING PROTEIN, EXPRESSED"/>
    <property type="match status" value="1"/>
</dbReference>
<evidence type="ECO:0008006" key="13">
    <source>
        <dbReference type="Google" id="ProtNLM"/>
    </source>
</evidence>
<sequence length="857" mass="98503">MAETAIAAVLSKFGELAASEAKVLLRVGDDMMLLRDRLEWLQAFIRDADRKRRAGTDQFTRVWVRQTRDVAFEAEDALDEFFYEVDLKSQGYRGRKMWRKYLTGCCTQIIIRHGLSGQIKRINRRLQKISENQKEYKIEHRPSVTLTSSTTATSSWRDDYTNAVRFDKDIKTIEKMLLRKDHPQPMLISILGESGVGKRTLASIISDNMKAINHFEILAETAGYNMPTTEALLQKIHYQIAHQGTRGRQPDDEEGIDITVTDKIRRLLEKKRYLVIIGDISSKTMLNCLWACLPDDNNGSRVVLILDTENEEVASYANAMNKNGINGIHQLNRLDEERSGQLFCSRVLRKREYNENDEYMSIYDRFMFRWRKEQSNEEGNMRKYHKIVYDITGGYPLAIVVLAGLLRFKEKPGQWEALLQQLNSASASGMEEAQGNQITGAGLHNKWEMSPTTANLSTGTTIERVFWASFEDLPNDLKSCLLYFAAFPKNSAHYADELVRMWMAEGFIKPQKGKTMEELGHNYLKELVVRCLVQIEDMNDVGGINKVMVHRSFHGFLHSEAHEAGFIEVHDKHDIFVPPSVRRLSYHSLNGRYTTFTNKFPKLRSFLCQVSVLDQDQDANKDWYDLKFLRGSKFLRVISSKGLRLDSLPDEIGDLVHLRYLRVQCLDLQELPSSIKRLLNLQTLDLRGTQVNKIDACFWKIKTLRHVFADKLMLPASITEELNELQTLHGVKPDNEGEWNQHNCPLLKMTKLRSLNLCGFKHDKHGAALEGALTKMHLLGRLKLQGDVIPSCVFTAHSLRYLQMLVLSGTIKWAEVASDVRKVRPNLVQLIVFKSRSEEVPHHIKDQLQEMLEVIDE</sequence>
<dbReference type="Gramene" id="TraesWEE_scaffold_021552_01G000900.1">
    <property type="protein sequence ID" value="TraesWEE_scaffold_021552_01G000900.1"/>
    <property type="gene ID" value="TraesWEE_scaffold_021552_01G000900"/>
</dbReference>
<keyword evidence="2" id="KW-0433">Leucine-rich repeat</keyword>
<evidence type="ECO:0000256" key="2">
    <source>
        <dbReference type="ARBA" id="ARBA00022614"/>
    </source>
</evidence>
<name>A0A3B6AQT3_WHEAT</name>
<dbReference type="Gramene" id="TraesPARA_EIv1.0_0451930.1">
    <property type="protein sequence ID" value="TraesPARA_EIv1.0_0451930.1.CDS"/>
    <property type="gene ID" value="TraesPARA_EIv1.0_0451930"/>
</dbReference>
<reference evidence="11" key="2">
    <citation type="submission" date="2018-10" db="UniProtKB">
        <authorList>
            <consortium name="EnsemblPlants"/>
        </authorList>
    </citation>
    <scope>IDENTIFICATION</scope>
</reference>
<dbReference type="GO" id="GO:0002758">
    <property type="term" value="P:innate immune response-activating signaling pathway"/>
    <property type="evidence" value="ECO:0007669"/>
    <property type="project" value="UniProtKB-ARBA"/>
</dbReference>
<keyword evidence="3" id="KW-0677">Repeat</keyword>
<keyword evidence="5" id="KW-0611">Plant defense</keyword>
<evidence type="ECO:0000313" key="12">
    <source>
        <dbReference type="Proteomes" id="UP000019116"/>
    </source>
</evidence>
<dbReference type="OMA" id="QGITHEK"/>
<keyword evidence="6" id="KW-0175">Coiled coil</keyword>
<dbReference type="InterPro" id="IPR042197">
    <property type="entry name" value="Apaf_helical"/>
</dbReference>
<organism evidence="11">
    <name type="scientific">Triticum aestivum</name>
    <name type="common">Wheat</name>
    <dbReference type="NCBI Taxonomy" id="4565"/>
    <lineage>
        <taxon>Eukaryota</taxon>
        <taxon>Viridiplantae</taxon>
        <taxon>Streptophyta</taxon>
        <taxon>Embryophyta</taxon>
        <taxon>Tracheophyta</taxon>
        <taxon>Spermatophyta</taxon>
        <taxon>Magnoliopsida</taxon>
        <taxon>Liliopsida</taxon>
        <taxon>Poales</taxon>
        <taxon>Poaceae</taxon>
        <taxon>BOP clade</taxon>
        <taxon>Pooideae</taxon>
        <taxon>Triticodae</taxon>
        <taxon>Triticeae</taxon>
        <taxon>Triticinae</taxon>
        <taxon>Triticum</taxon>
    </lineage>
</organism>
<dbReference type="InterPro" id="IPR055414">
    <property type="entry name" value="LRR_R13L4/SHOC2-like"/>
</dbReference>
<evidence type="ECO:0000256" key="3">
    <source>
        <dbReference type="ARBA" id="ARBA00022737"/>
    </source>
</evidence>
<dbReference type="Gramene" id="TraesCS2A03G0112400.1">
    <property type="protein sequence ID" value="TraesCS2A03G0112400.1.CDS"/>
    <property type="gene ID" value="TraesCS2A03G0112400"/>
</dbReference>
<dbReference type="GO" id="GO:0043531">
    <property type="term" value="F:ADP binding"/>
    <property type="evidence" value="ECO:0007669"/>
    <property type="project" value="InterPro"/>
</dbReference>
<dbReference type="Gramene" id="TraesROB_scaffold_109234_01G000100.1">
    <property type="protein sequence ID" value="TraesROB_scaffold_109234_01G000100.1"/>
    <property type="gene ID" value="TraesROB_scaffold_109234_01G000100"/>
</dbReference>
<dbReference type="Gene3D" id="1.10.10.10">
    <property type="entry name" value="Winged helix-like DNA-binding domain superfamily/Winged helix DNA-binding domain"/>
    <property type="match status" value="1"/>
</dbReference>
<evidence type="ECO:0000313" key="11">
    <source>
        <dbReference type="EnsemblPlants" id="TraesCS2A02G057700.1"/>
    </source>
</evidence>
<dbReference type="PaxDb" id="4565-Traes_2AS_A827453CD.1"/>
<feature type="domain" description="Disease resistance R13L4/SHOC-2-like LRR" evidence="10">
    <location>
        <begin position="633"/>
        <end position="814"/>
    </location>
</feature>
<dbReference type="InterPro" id="IPR032675">
    <property type="entry name" value="LRR_dom_sf"/>
</dbReference>
<feature type="domain" description="NB-ARC" evidence="7">
    <location>
        <begin position="167"/>
        <end position="351"/>
    </location>
</feature>
<dbReference type="PANTHER" id="PTHR23155">
    <property type="entry name" value="DISEASE RESISTANCE PROTEIN RP"/>
    <property type="match status" value="1"/>
</dbReference>
<dbReference type="Pfam" id="PF18052">
    <property type="entry name" value="Rx_N"/>
    <property type="match status" value="1"/>
</dbReference>
<dbReference type="InterPro" id="IPR044974">
    <property type="entry name" value="Disease_R_plants"/>
</dbReference>
<dbReference type="Gramene" id="TraesCS2A02G057700.1">
    <property type="protein sequence ID" value="TraesCS2A02G057700.1"/>
    <property type="gene ID" value="TraesCS2A02G057700"/>
</dbReference>
<evidence type="ECO:0000256" key="6">
    <source>
        <dbReference type="ARBA" id="ARBA00023054"/>
    </source>
</evidence>
<dbReference type="FunFam" id="1.10.10.10:FF:000322">
    <property type="entry name" value="Probable disease resistance protein At1g63360"/>
    <property type="match status" value="1"/>
</dbReference>
<proteinExistence type="inferred from homology"/>
<dbReference type="OrthoDB" id="611104at2759"/>
<feature type="domain" description="Disease resistance N-terminal" evidence="8">
    <location>
        <begin position="5"/>
        <end position="90"/>
    </location>
</feature>
<evidence type="ECO:0000259" key="8">
    <source>
        <dbReference type="Pfam" id="PF18052"/>
    </source>
</evidence>
<dbReference type="Gene3D" id="3.40.50.300">
    <property type="entry name" value="P-loop containing nucleotide triphosphate hydrolases"/>
    <property type="match status" value="1"/>
</dbReference>
<evidence type="ECO:0000259" key="10">
    <source>
        <dbReference type="Pfam" id="PF23598"/>
    </source>
</evidence>
<keyword evidence="4" id="KW-0547">Nucleotide-binding</keyword>
<dbReference type="InterPro" id="IPR041118">
    <property type="entry name" value="Rx_N"/>
</dbReference>
<dbReference type="Gramene" id="TraesKAR2A01G0023630.1">
    <property type="protein sequence ID" value="cds.TraesKAR2A01G0023630.1"/>
    <property type="gene ID" value="TraesKAR2A01G0023630"/>
</dbReference>
<protein>
    <recommendedName>
        <fullName evidence="13">NB-ARC domain-containing protein</fullName>
    </recommendedName>
</protein>
<dbReference type="Pfam" id="PF00931">
    <property type="entry name" value="NB-ARC"/>
    <property type="match status" value="1"/>
</dbReference>
<evidence type="ECO:0000256" key="1">
    <source>
        <dbReference type="ARBA" id="ARBA00008894"/>
    </source>
</evidence>
<comment type="similarity">
    <text evidence="1">Belongs to the disease resistance NB-LRR family.</text>
</comment>
<dbReference type="SMR" id="A0A3B6AQT3"/>
<dbReference type="EnsemblPlants" id="TraesCS2A02G057700.1">
    <property type="protein sequence ID" value="TraesCS2A02G057700.1"/>
    <property type="gene ID" value="TraesCS2A02G057700"/>
</dbReference>
<dbReference type="SUPFAM" id="SSF52540">
    <property type="entry name" value="P-loop containing nucleoside triphosphate hydrolases"/>
    <property type="match status" value="1"/>
</dbReference>
<dbReference type="Proteomes" id="UP000019116">
    <property type="component" value="Chromosome 2A"/>
</dbReference>
<dbReference type="Pfam" id="PF23598">
    <property type="entry name" value="LRR_14"/>
    <property type="match status" value="1"/>
</dbReference>
<feature type="domain" description="Disease resistance protein winged helix" evidence="9">
    <location>
        <begin position="487"/>
        <end position="555"/>
    </location>
</feature>
<dbReference type="InterPro" id="IPR058922">
    <property type="entry name" value="WHD_DRP"/>
</dbReference>
<keyword evidence="12" id="KW-1185">Reference proteome</keyword>
<dbReference type="PRINTS" id="PR00364">
    <property type="entry name" value="DISEASERSIST"/>
</dbReference>
<dbReference type="InterPro" id="IPR002182">
    <property type="entry name" value="NB-ARC"/>
</dbReference>
<dbReference type="Gene3D" id="1.10.8.430">
    <property type="entry name" value="Helical domain of apoptotic protease-activating factors"/>
    <property type="match status" value="1"/>
</dbReference>